<accession>A0A938XR51</accession>
<dbReference type="InterPro" id="IPR003148">
    <property type="entry name" value="RCK_N"/>
</dbReference>
<evidence type="ECO:0000313" key="4">
    <source>
        <dbReference type="Proteomes" id="UP000774000"/>
    </source>
</evidence>
<dbReference type="GO" id="GO:0008324">
    <property type="term" value="F:monoatomic cation transmembrane transporter activity"/>
    <property type="evidence" value="ECO:0007669"/>
    <property type="project" value="InterPro"/>
</dbReference>
<dbReference type="AlphaFoldDB" id="A0A938XR51"/>
<keyword evidence="4" id="KW-1185">Reference proteome</keyword>
<dbReference type="SUPFAM" id="SSF116726">
    <property type="entry name" value="TrkA C-terminal domain-like"/>
    <property type="match status" value="1"/>
</dbReference>
<dbReference type="SUPFAM" id="SSF51735">
    <property type="entry name" value="NAD(P)-binding Rossmann-fold domains"/>
    <property type="match status" value="1"/>
</dbReference>
<feature type="domain" description="RCK N-terminal" evidence="1">
    <location>
        <begin position="1"/>
        <end position="117"/>
    </location>
</feature>
<dbReference type="PROSITE" id="PS51202">
    <property type="entry name" value="RCK_C"/>
    <property type="match status" value="1"/>
</dbReference>
<dbReference type="RefSeq" id="WP_204703043.1">
    <property type="nucleotide sequence ID" value="NZ_JAFBDQ010000023.1"/>
</dbReference>
<dbReference type="InterPro" id="IPR050721">
    <property type="entry name" value="Trk_Ktr_HKT_K-transport"/>
</dbReference>
<organism evidence="3 4">
    <name type="scientific">Halanaerobacter jeridensis</name>
    <dbReference type="NCBI Taxonomy" id="706427"/>
    <lineage>
        <taxon>Bacteria</taxon>
        <taxon>Bacillati</taxon>
        <taxon>Bacillota</taxon>
        <taxon>Clostridia</taxon>
        <taxon>Halanaerobiales</taxon>
        <taxon>Halobacteroidaceae</taxon>
        <taxon>Halanaerobacter</taxon>
    </lineage>
</organism>
<feature type="domain" description="RCK C-terminal" evidence="2">
    <location>
        <begin position="134"/>
        <end position="215"/>
    </location>
</feature>
<comment type="caution">
    <text evidence="3">The sequence shown here is derived from an EMBL/GenBank/DDBJ whole genome shotgun (WGS) entry which is preliminary data.</text>
</comment>
<sequence length="215" mass="23639">MKQFVIIGLGRFGTSVAKTLAYKYYDVLAIDINEEKVQEISDEVTHAVNLDATNKKALTNLGVGNFDVAVVSIGEDVHANILTTLILKELGVEEVVAKAQDSLHGRILTKLGADRVVYPEHDMGTRIANHLVSAQILDYIELAPNYSVIEIKASSKMYGRSLLDLSLRTKFGVNVVAIKRGKKIDVSPQAETKIEEKDTLIVIGSNDSLEELKKF</sequence>
<dbReference type="InterPro" id="IPR036721">
    <property type="entry name" value="RCK_C_sf"/>
</dbReference>
<dbReference type="Gene3D" id="3.30.70.1450">
    <property type="entry name" value="Regulator of K+ conductance, C-terminal domain"/>
    <property type="match status" value="1"/>
</dbReference>
<dbReference type="InterPro" id="IPR006037">
    <property type="entry name" value="RCK_C"/>
</dbReference>
<evidence type="ECO:0000259" key="1">
    <source>
        <dbReference type="PROSITE" id="PS51201"/>
    </source>
</evidence>
<dbReference type="PROSITE" id="PS51201">
    <property type="entry name" value="RCK_N"/>
    <property type="match status" value="1"/>
</dbReference>
<name>A0A938XR51_9FIRM</name>
<dbReference type="PANTHER" id="PTHR43833">
    <property type="entry name" value="POTASSIUM CHANNEL PROTEIN 2-RELATED-RELATED"/>
    <property type="match status" value="1"/>
</dbReference>
<reference evidence="3" key="1">
    <citation type="submission" date="2021-01" db="EMBL/GenBank/DDBJ databases">
        <title>Genomic Encyclopedia of Type Strains, Phase IV (KMG-IV): sequencing the most valuable type-strain genomes for metagenomic binning, comparative biology and taxonomic classification.</title>
        <authorList>
            <person name="Goeker M."/>
        </authorList>
    </citation>
    <scope>NUCLEOTIDE SEQUENCE</scope>
    <source>
        <strain evidence="3">DSM 23230</strain>
    </source>
</reference>
<dbReference type="GO" id="GO:0006813">
    <property type="term" value="P:potassium ion transport"/>
    <property type="evidence" value="ECO:0007669"/>
    <property type="project" value="InterPro"/>
</dbReference>
<dbReference type="InterPro" id="IPR036291">
    <property type="entry name" value="NAD(P)-bd_dom_sf"/>
</dbReference>
<dbReference type="PANTHER" id="PTHR43833:SF7">
    <property type="entry name" value="KTR SYSTEM POTASSIUM UPTAKE PROTEIN C"/>
    <property type="match status" value="1"/>
</dbReference>
<dbReference type="EMBL" id="JAFBDQ010000023">
    <property type="protein sequence ID" value="MBM7558057.1"/>
    <property type="molecule type" value="Genomic_DNA"/>
</dbReference>
<dbReference type="Proteomes" id="UP000774000">
    <property type="component" value="Unassembled WGS sequence"/>
</dbReference>
<evidence type="ECO:0000313" key="3">
    <source>
        <dbReference type="EMBL" id="MBM7558057.1"/>
    </source>
</evidence>
<proteinExistence type="predicted"/>
<protein>
    <submittedName>
        <fullName evidence="3">Trk system potassium uptake protein TrkA</fullName>
    </submittedName>
</protein>
<gene>
    <name evidence="3" type="ORF">JOC47_002926</name>
</gene>
<dbReference type="Pfam" id="PF02080">
    <property type="entry name" value="TrkA_C"/>
    <property type="match status" value="1"/>
</dbReference>
<evidence type="ECO:0000259" key="2">
    <source>
        <dbReference type="PROSITE" id="PS51202"/>
    </source>
</evidence>
<dbReference type="Pfam" id="PF02254">
    <property type="entry name" value="TrkA_N"/>
    <property type="match status" value="1"/>
</dbReference>
<dbReference type="Gene3D" id="3.40.50.720">
    <property type="entry name" value="NAD(P)-binding Rossmann-like Domain"/>
    <property type="match status" value="1"/>
</dbReference>